<reference evidence="2 3" key="1">
    <citation type="journal article" date="2019" name="Int. J. Syst. Evol. Microbiol.">
        <title>The Global Catalogue of Microorganisms (GCM) 10K type strain sequencing project: providing services to taxonomists for standard genome sequencing and annotation.</title>
        <authorList>
            <consortium name="The Broad Institute Genomics Platform"/>
            <consortium name="The Broad Institute Genome Sequencing Center for Infectious Disease"/>
            <person name="Wu L."/>
            <person name="Ma J."/>
        </authorList>
    </citation>
    <scope>NUCLEOTIDE SEQUENCE [LARGE SCALE GENOMIC DNA]</scope>
    <source>
        <strain evidence="2 3">DT85</strain>
    </source>
</reference>
<dbReference type="GeneID" id="79266586"/>
<dbReference type="AlphaFoldDB" id="A0ABD5ZNU5"/>
<dbReference type="SUPFAM" id="SSF53474">
    <property type="entry name" value="alpha/beta-Hydrolases"/>
    <property type="match status" value="1"/>
</dbReference>
<comment type="caution">
    <text evidence="2">The sequence shown here is derived from an EMBL/GenBank/DDBJ whole genome shotgun (WGS) entry which is preliminary data.</text>
</comment>
<accession>A0ABD5ZNU5</accession>
<organism evidence="2 3">
    <name type="scientific">Halosegnis marinus</name>
    <dbReference type="NCBI Taxonomy" id="3034023"/>
    <lineage>
        <taxon>Archaea</taxon>
        <taxon>Methanobacteriati</taxon>
        <taxon>Methanobacteriota</taxon>
        <taxon>Stenosarchaea group</taxon>
        <taxon>Halobacteria</taxon>
        <taxon>Halobacteriales</taxon>
        <taxon>Natronomonadaceae</taxon>
        <taxon>Halosegnis</taxon>
    </lineage>
</organism>
<dbReference type="InterPro" id="IPR029058">
    <property type="entry name" value="AB_hydrolase_fold"/>
</dbReference>
<evidence type="ECO:0000313" key="3">
    <source>
        <dbReference type="Proteomes" id="UP001596398"/>
    </source>
</evidence>
<protein>
    <submittedName>
        <fullName evidence="2">Alpha/beta fold hydrolase</fullName>
    </submittedName>
</protein>
<dbReference type="Pfam" id="PF00561">
    <property type="entry name" value="Abhydrolase_1"/>
    <property type="match status" value="1"/>
</dbReference>
<keyword evidence="2" id="KW-0378">Hydrolase</keyword>
<dbReference type="PANTHER" id="PTHR43433:SF5">
    <property type="entry name" value="AB HYDROLASE-1 DOMAIN-CONTAINING PROTEIN"/>
    <property type="match status" value="1"/>
</dbReference>
<name>A0ABD5ZNU5_9EURY</name>
<gene>
    <name evidence="2" type="ORF">ACFQJ4_06215</name>
</gene>
<evidence type="ECO:0000259" key="1">
    <source>
        <dbReference type="Pfam" id="PF00561"/>
    </source>
</evidence>
<evidence type="ECO:0000313" key="2">
    <source>
        <dbReference type="EMBL" id="MFC7234913.1"/>
    </source>
</evidence>
<proteinExistence type="predicted"/>
<dbReference type="InterPro" id="IPR000073">
    <property type="entry name" value="AB_hydrolase_1"/>
</dbReference>
<dbReference type="Gene3D" id="3.40.50.1820">
    <property type="entry name" value="alpha/beta hydrolase"/>
    <property type="match status" value="1"/>
</dbReference>
<dbReference type="Proteomes" id="UP001596398">
    <property type="component" value="Unassembled WGS sequence"/>
</dbReference>
<keyword evidence="3" id="KW-1185">Reference proteome</keyword>
<sequence length="246" mass="26044">MPRATNDGVGLYYERVGDGETVVFLPEAGLGAWSWGWQHDAVAGPYESLVVDPRGTGRSDPGGDYAVATLADDLEAVLRDAGVRSAHLVGHGLGGAVALAYAGAHNRARSLALVTTPASGEVVDTDALGQLFGESWPEVAFSNAYVGVAPRDEIAGWRELDDAGPEARERLFAAYRDFDPGALYEYTTPALVLGAMESPVVPEAACETLATGLPRAEYEQVEGRHLAHLEHSRAVNDRLLAFLDGA</sequence>
<dbReference type="GO" id="GO:0016787">
    <property type="term" value="F:hydrolase activity"/>
    <property type="evidence" value="ECO:0007669"/>
    <property type="project" value="UniProtKB-KW"/>
</dbReference>
<feature type="domain" description="AB hydrolase-1" evidence="1">
    <location>
        <begin position="29"/>
        <end position="130"/>
    </location>
</feature>
<dbReference type="InterPro" id="IPR050471">
    <property type="entry name" value="AB_hydrolase"/>
</dbReference>
<dbReference type="PANTHER" id="PTHR43433">
    <property type="entry name" value="HYDROLASE, ALPHA/BETA FOLD FAMILY PROTEIN"/>
    <property type="match status" value="1"/>
</dbReference>
<dbReference type="EMBL" id="JBHTAP010000001">
    <property type="protein sequence ID" value="MFC7234913.1"/>
    <property type="molecule type" value="Genomic_DNA"/>
</dbReference>
<dbReference type="RefSeq" id="WP_276235933.1">
    <property type="nucleotide sequence ID" value="NZ_CP119802.1"/>
</dbReference>